<dbReference type="InterPro" id="IPR020583">
    <property type="entry name" value="Inositol_monoP_metal-BS"/>
</dbReference>
<dbReference type="NCBIfam" id="TIGR01331">
    <property type="entry name" value="bisphos_cysQ"/>
    <property type="match status" value="1"/>
</dbReference>
<accession>A0A8J4GJ67</accession>
<keyword evidence="8 17" id="KW-0460">Magnesium</keyword>
<evidence type="ECO:0000256" key="11">
    <source>
        <dbReference type="ARBA" id="ARBA00041815"/>
    </source>
</evidence>
<dbReference type="PRINTS" id="PR00377">
    <property type="entry name" value="IMPHPHTASES"/>
</dbReference>
<dbReference type="InterPro" id="IPR050725">
    <property type="entry name" value="CysQ/Inositol_MonoPase"/>
</dbReference>
<dbReference type="Proteomes" id="UP000722791">
    <property type="component" value="Unassembled WGS sequence"/>
</dbReference>
<keyword evidence="4" id="KW-0997">Cell inner membrane</keyword>
<evidence type="ECO:0000256" key="2">
    <source>
        <dbReference type="ARBA" id="ARBA00012633"/>
    </source>
</evidence>
<gene>
    <name evidence="18" type="ORF">Vretimale_12338</name>
</gene>
<name>A0A8J4GJ67_9CHLO</name>
<dbReference type="InterPro" id="IPR000760">
    <property type="entry name" value="Inositol_monophosphatase-like"/>
</dbReference>
<feature type="binding site" evidence="17">
    <location>
        <position position="133"/>
    </location>
    <ligand>
        <name>Mg(2+)</name>
        <dbReference type="ChEBI" id="CHEBI:18420"/>
        <label>1</label>
        <note>catalytic</note>
    </ligand>
</feature>
<evidence type="ECO:0000256" key="13">
    <source>
        <dbReference type="ARBA" id="ARBA00044478"/>
    </source>
</evidence>
<evidence type="ECO:0000256" key="7">
    <source>
        <dbReference type="ARBA" id="ARBA00022801"/>
    </source>
</evidence>
<dbReference type="GO" id="GO:0000287">
    <property type="term" value="F:magnesium ion binding"/>
    <property type="evidence" value="ECO:0007669"/>
    <property type="project" value="InterPro"/>
</dbReference>
<dbReference type="Gene3D" id="3.30.540.10">
    <property type="entry name" value="Fructose-1,6-Bisphosphatase, subunit A, domain 1"/>
    <property type="match status" value="1"/>
</dbReference>
<dbReference type="Gene3D" id="3.40.190.80">
    <property type="match status" value="1"/>
</dbReference>
<keyword evidence="6 17" id="KW-0479">Metal-binding</keyword>
<reference evidence="18" key="1">
    <citation type="journal article" date="2021" name="Proc. Natl. Acad. Sci. U.S.A.">
        <title>Three genomes in the algal genus Volvox reveal the fate of a haploid sex-determining region after a transition to homothallism.</title>
        <authorList>
            <person name="Yamamoto K."/>
            <person name="Hamaji T."/>
            <person name="Kawai-Toyooka H."/>
            <person name="Matsuzaki R."/>
            <person name="Takahashi F."/>
            <person name="Nishimura Y."/>
            <person name="Kawachi M."/>
            <person name="Noguchi H."/>
            <person name="Minakuchi Y."/>
            <person name="Umen J.G."/>
            <person name="Toyoda A."/>
            <person name="Nozaki H."/>
        </authorList>
    </citation>
    <scope>NUCLEOTIDE SEQUENCE</scope>
    <source>
        <strain evidence="18">NIES-3785</strain>
    </source>
</reference>
<keyword evidence="3" id="KW-1003">Cell membrane</keyword>
<dbReference type="InterPro" id="IPR020550">
    <property type="entry name" value="Inositol_monophosphatase_CS"/>
</dbReference>
<comment type="cofactor">
    <cofactor evidence="17">
        <name>Mg(2+)</name>
        <dbReference type="ChEBI" id="CHEBI:18420"/>
    </cofactor>
</comment>
<evidence type="ECO:0000256" key="10">
    <source>
        <dbReference type="ARBA" id="ARBA00040342"/>
    </source>
</evidence>
<evidence type="ECO:0000256" key="14">
    <source>
        <dbReference type="ARBA" id="ARBA00044519"/>
    </source>
</evidence>
<evidence type="ECO:0000256" key="1">
    <source>
        <dbReference type="ARBA" id="ARBA00005289"/>
    </source>
</evidence>
<evidence type="ECO:0000313" key="19">
    <source>
        <dbReference type="Proteomes" id="UP000722791"/>
    </source>
</evidence>
<evidence type="ECO:0000256" key="12">
    <source>
        <dbReference type="ARBA" id="ARBA00044465"/>
    </source>
</evidence>
<comment type="caution">
    <text evidence="18">The sequence shown here is derived from an EMBL/GenBank/DDBJ whole genome shotgun (WGS) entry which is preliminary data.</text>
</comment>
<dbReference type="GO" id="GO:0008441">
    <property type="term" value="F:3'(2'),5'-bisphosphate nucleotidase activity"/>
    <property type="evidence" value="ECO:0007669"/>
    <property type="project" value="UniProtKB-EC"/>
</dbReference>
<dbReference type="Pfam" id="PF00459">
    <property type="entry name" value="Inositol_P"/>
    <property type="match status" value="1"/>
</dbReference>
<dbReference type="PROSITE" id="PS00629">
    <property type="entry name" value="IMP_1"/>
    <property type="match status" value="1"/>
</dbReference>
<dbReference type="GO" id="GO:0004441">
    <property type="term" value="F:inositol-1,4-bisphosphate 1-phosphatase activity"/>
    <property type="evidence" value="ECO:0007669"/>
    <property type="project" value="UniProtKB-EC"/>
</dbReference>
<dbReference type="SUPFAM" id="SSF56655">
    <property type="entry name" value="Carbohydrate phosphatase"/>
    <property type="match status" value="1"/>
</dbReference>
<feature type="binding site" evidence="17">
    <location>
        <position position="131"/>
    </location>
    <ligand>
        <name>Mg(2+)</name>
        <dbReference type="ChEBI" id="CHEBI:18420"/>
        <label>1</label>
        <note>catalytic</note>
    </ligand>
</feature>
<dbReference type="CDD" id="cd01638">
    <property type="entry name" value="CysQ"/>
    <property type="match status" value="1"/>
</dbReference>
<comment type="similarity">
    <text evidence="1">Belongs to the inositol monophosphatase superfamily. CysQ family.</text>
</comment>
<dbReference type="GO" id="GO:0046854">
    <property type="term" value="P:phosphatidylinositol phosphate biosynthetic process"/>
    <property type="evidence" value="ECO:0007669"/>
    <property type="project" value="InterPro"/>
</dbReference>
<keyword evidence="7" id="KW-0378">Hydrolase</keyword>
<evidence type="ECO:0000256" key="6">
    <source>
        <dbReference type="ARBA" id="ARBA00022723"/>
    </source>
</evidence>
<protein>
    <recommendedName>
        <fullName evidence="10">3'(2'),5'-bisphosphate nucleotidase 1</fullName>
        <ecNumber evidence="14">3.1.3.57</ecNumber>
        <ecNumber evidence="2">3.1.3.7</ecNumber>
    </recommendedName>
    <alternativeName>
        <fullName evidence="15">3'-phosphoadenosine 5'-phosphate phosphatase</fullName>
    </alternativeName>
    <alternativeName>
        <fullName evidence="11">Bisphosphate 3'-nucleotidase 1</fullName>
    </alternativeName>
    <alternativeName>
        <fullName evidence="16">Inositol-polyphosphate 1-phosphatase</fullName>
    </alternativeName>
</protein>
<dbReference type="PROSITE" id="PS00630">
    <property type="entry name" value="IMP_2"/>
    <property type="match status" value="1"/>
</dbReference>
<comment type="catalytic activity">
    <reaction evidence="13">
        <text>1D-myo-inositol 1,4-bisphosphate + H2O = 1D-myo-inositol 4-phosphate + phosphate</text>
        <dbReference type="Rhea" id="RHEA:15553"/>
        <dbReference type="ChEBI" id="CHEBI:15377"/>
        <dbReference type="ChEBI" id="CHEBI:43474"/>
        <dbReference type="ChEBI" id="CHEBI:58282"/>
        <dbReference type="ChEBI" id="CHEBI:58469"/>
        <dbReference type="EC" id="3.1.3.57"/>
    </reaction>
    <physiologicalReaction direction="left-to-right" evidence="13">
        <dbReference type="Rhea" id="RHEA:15554"/>
    </physiologicalReaction>
</comment>
<dbReference type="AlphaFoldDB" id="A0A8J4GJ67"/>
<evidence type="ECO:0000256" key="3">
    <source>
        <dbReference type="ARBA" id="ARBA00022475"/>
    </source>
</evidence>
<feature type="non-terminal residue" evidence="18">
    <location>
        <position position="1"/>
    </location>
</feature>
<dbReference type="HAMAP" id="MF_02095">
    <property type="entry name" value="CysQ"/>
    <property type="match status" value="1"/>
</dbReference>
<evidence type="ECO:0000256" key="9">
    <source>
        <dbReference type="ARBA" id="ARBA00023136"/>
    </source>
</evidence>
<dbReference type="InterPro" id="IPR006240">
    <property type="entry name" value="CysQ"/>
</dbReference>
<comment type="catalytic activity">
    <reaction evidence="12">
        <text>1D-myo-inositol 1,3,4-trisphosphate + H2O = 1D-myo-inositol 3,4-bisphosphate + phosphate</text>
        <dbReference type="Rhea" id="RHEA:70319"/>
        <dbReference type="ChEBI" id="CHEBI:15377"/>
        <dbReference type="ChEBI" id="CHEBI:43474"/>
        <dbReference type="ChEBI" id="CHEBI:58414"/>
        <dbReference type="ChEBI" id="CHEBI:83241"/>
    </reaction>
    <physiologicalReaction direction="left-to-right" evidence="12">
        <dbReference type="Rhea" id="RHEA:70320"/>
    </physiologicalReaction>
</comment>
<dbReference type="EC" id="3.1.3.7" evidence="2"/>
<feature type="binding site" evidence="17">
    <location>
        <position position="134"/>
    </location>
    <ligand>
        <name>Mg(2+)</name>
        <dbReference type="ChEBI" id="CHEBI:18420"/>
        <label>1</label>
        <note>catalytic</note>
    </ligand>
</feature>
<dbReference type="PANTHER" id="PTHR43028:SF5">
    <property type="entry name" value="3'(2'),5'-BISPHOSPHATE NUCLEOTIDASE 1"/>
    <property type="match status" value="1"/>
</dbReference>
<dbReference type="GO" id="GO:0006790">
    <property type="term" value="P:sulfur compound metabolic process"/>
    <property type="evidence" value="ECO:0007669"/>
    <property type="project" value="InterPro"/>
</dbReference>
<evidence type="ECO:0000313" key="18">
    <source>
        <dbReference type="EMBL" id="GIM08257.1"/>
    </source>
</evidence>
<feature type="binding site" evidence="17">
    <location>
        <position position="111"/>
    </location>
    <ligand>
        <name>Mg(2+)</name>
        <dbReference type="ChEBI" id="CHEBI:18420"/>
        <label>1</label>
        <note>catalytic</note>
    </ligand>
</feature>
<dbReference type="EMBL" id="BNCQ01000027">
    <property type="protein sequence ID" value="GIM08257.1"/>
    <property type="molecule type" value="Genomic_DNA"/>
</dbReference>
<evidence type="ECO:0000256" key="16">
    <source>
        <dbReference type="ARBA" id="ARBA00044554"/>
    </source>
</evidence>
<keyword evidence="9" id="KW-0472">Membrane</keyword>
<feature type="binding site" evidence="17">
    <location>
        <position position="258"/>
    </location>
    <ligand>
        <name>Mg(2+)</name>
        <dbReference type="ChEBI" id="CHEBI:18420"/>
        <label>1</label>
        <note>catalytic</note>
    </ligand>
</feature>
<evidence type="ECO:0000256" key="5">
    <source>
        <dbReference type="ARBA" id="ARBA00022671"/>
    </source>
</evidence>
<keyword evidence="5" id="KW-0452">Lithium</keyword>
<organism evidence="18 19">
    <name type="scientific">Volvox reticuliferus</name>
    <dbReference type="NCBI Taxonomy" id="1737510"/>
    <lineage>
        <taxon>Eukaryota</taxon>
        <taxon>Viridiplantae</taxon>
        <taxon>Chlorophyta</taxon>
        <taxon>core chlorophytes</taxon>
        <taxon>Chlorophyceae</taxon>
        <taxon>CS clade</taxon>
        <taxon>Chlamydomonadales</taxon>
        <taxon>Volvocaceae</taxon>
        <taxon>Volvox</taxon>
    </lineage>
</organism>
<evidence type="ECO:0000256" key="17">
    <source>
        <dbReference type="PIRSR" id="PIRSR600760-2"/>
    </source>
</evidence>
<dbReference type="PANTHER" id="PTHR43028">
    <property type="entry name" value="3'(2'),5'-BISPHOSPHATE NUCLEOTIDASE 1"/>
    <property type="match status" value="1"/>
</dbReference>
<evidence type="ECO:0000256" key="8">
    <source>
        <dbReference type="ARBA" id="ARBA00022842"/>
    </source>
</evidence>
<dbReference type="EC" id="3.1.3.57" evidence="14"/>
<sequence length="324" mass="36144">RLISSRWFFNLYLLSVNKVHLKMGSGLSRVEEVPDYAMEVQMKAEVPVEDVIATAQAAGRAILQIYNSEASTWEVQMKSDASPLTRADREANAVICQALQNVSPHIPIISEENKMLPHSMRQKFQYYWLVDPLDGTKEFLKRNGQFTVNIALMSSNTPVLGVVDVPCQGKTYWAVKGKGAWLRTSDGQQRIQAAEFGFEDKGLKVVASASHLNKETEEFIQLFNSPEFVQVGSSLKLLMIAEGQAHIYPRLAPTCEWDTAAADIIVREAGGAVLQAGKQDNKGNPLQDWKEELVKEVPVVYNKEDVLNPYFVVFGKRRGATAAR</sequence>
<proteinExistence type="inferred from homology"/>
<evidence type="ECO:0000256" key="15">
    <source>
        <dbReference type="ARBA" id="ARBA00044544"/>
    </source>
</evidence>
<evidence type="ECO:0000256" key="4">
    <source>
        <dbReference type="ARBA" id="ARBA00022519"/>
    </source>
</evidence>